<dbReference type="InterPro" id="IPR000979">
    <property type="entry name" value="Phosphodiesterase_MJ0936/Vps29"/>
</dbReference>
<protein>
    <recommendedName>
        <fullName evidence="2">Phosphoesterase</fullName>
        <ecNumber evidence="2">3.1.4.-</ecNumber>
    </recommendedName>
</protein>
<evidence type="ECO:0000259" key="3">
    <source>
        <dbReference type="Pfam" id="PF12850"/>
    </source>
</evidence>
<keyword evidence="4" id="KW-0378">Hydrolase</keyword>
<dbReference type="Pfam" id="PF12850">
    <property type="entry name" value="Metallophos_2"/>
    <property type="match status" value="1"/>
</dbReference>
<organism evidence="4 5">
    <name type="scientific">Motilimonas cestriensis</name>
    <dbReference type="NCBI Taxonomy" id="2742685"/>
    <lineage>
        <taxon>Bacteria</taxon>
        <taxon>Pseudomonadati</taxon>
        <taxon>Pseudomonadota</taxon>
        <taxon>Gammaproteobacteria</taxon>
        <taxon>Alteromonadales</taxon>
        <taxon>Alteromonadales genera incertae sedis</taxon>
        <taxon>Motilimonas</taxon>
    </lineage>
</organism>
<keyword evidence="5" id="KW-1185">Reference proteome</keyword>
<evidence type="ECO:0000256" key="1">
    <source>
        <dbReference type="ARBA" id="ARBA00008950"/>
    </source>
</evidence>
<dbReference type="InterPro" id="IPR024654">
    <property type="entry name" value="Calcineurin-like_PHP_lpxH"/>
</dbReference>
<dbReference type="Proteomes" id="UP001201273">
    <property type="component" value="Unassembled WGS sequence"/>
</dbReference>
<sequence>MKLFIIADIHGSLSSLNLALKAFTRQQADYLVILGDVLNHGPRNALPNGYEPAMVASKLNEFAKRIIAVRGNCDSEVDQGLLNFPIDATYNQLLANDRRFFLTHGHVYHTDALPPLSKGDIFCFAHSHQPVAEKRGHLFYFNPGSIALPRGEAPASYGLIDQQGLSVKRLFDDELMLYQDLA</sequence>
<feature type="domain" description="Calcineurin-like phosphoesterase" evidence="3">
    <location>
        <begin position="1"/>
        <end position="161"/>
    </location>
</feature>
<reference evidence="4 5" key="1">
    <citation type="journal article" date="2022" name="Environ. Microbiol. Rep.">
        <title>Eco-phylogenetic analyses reveal divergent evolution of vitamin B12 metabolism in the marine bacterial family 'Psychromonadaceae'.</title>
        <authorList>
            <person name="Jin X."/>
            <person name="Yang Y."/>
            <person name="Cao H."/>
            <person name="Gao B."/>
            <person name="Zhao Z."/>
        </authorList>
    </citation>
    <scope>NUCLEOTIDE SEQUENCE [LARGE SCALE GENOMIC DNA]</scope>
    <source>
        <strain evidence="4 5">MKS20</strain>
    </source>
</reference>
<dbReference type="CDD" id="cd00841">
    <property type="entry name" value="MPP_YfcE"/>
    <property type="match status" value="1"/>
</dbReference>
<dbReference type="EC" id="3.1.4.-" evidence="2"/>
<comment type="caution">
    <text evidence="4">The sequence shown here is derived from an EMBL/GenBank/DDBJ whole genome shotgun (WGS) entry which is preliminary data.</text>
</comment>
<comment type="cofactor">
    <cofactor evidence="2">
        <name>a divalent metal cation</name>
        <dbReference type="ChEBI" id="CHEBI:60240"/>
    </cofactor>
</comment>
<evidence type="ECO:0000313" key="4">
    <source>
        <dbReference type="EMBL" id="MCE2593481.1"/>
    </source>
</evidence>
<dbReference type="EMBL" id="JAIMJA010000001">
    <property type="protein sequence ID" value="MCE2593481.1"/>
    <property type="molecule type" value="Genomic_DNA"/>
</dbReference>
<accession>A0ABS8W6V5</accession>
<dbReference type="InterPro" id="IPR029052">
    <property type="entry name" value="Metallo-depent_PP-like"/>
</dbReference>
<dbReference type="NCBIfam" id="TIGR00040">
    <property type="entry name" value="yfcE"/>
    <property type="match status" value="1"/>
</dbReference>
<dbReference type="SUPFAM" id="SSF56300">
    <property type="entry name" value="Metallo-dependent phosphatases"/>
    <property type="match status" value="1"/>
</dbReference>
<name>A0ABS8W6V5_9GAMM</name>
<dbReference type="NCBIfam" id="NF006988">
    <property type="entry name" value="PRK09453.1"/>
    <property type="match status" value="1"/>
</dbReference>
<proteinExistence type="inferred from homology"/>
<evidence type="ECO:0000256" key="2">
    <source>
        <dbReference type="RuleBase" id="RU362039"/>
    </source>
</evidence>
<evidence type="ECO:0000313" key="5">
    <source>
        <dbReference type="Proteomes" id="UP001201273"/>
    </source>
</evidence>
<dbReference type="RefSeq" id="WP_233051084.1">
    <property type="nucleotide sequence ID" value="NZ_JAIMJA010000001.1"/>
</dbReference>
<dbReference type="InterPro" id="IPR041802">
    <property type="entry name" value="MPP_YfcE"/>
</dbReference>
<dbReference type="GO" id="GO:0016787">
    <property type="term" value="F:hydrolase activity"/>
    <property type="evidence" value="ECO:0007669"/>
    <property type="project" value="UniProtKB-KW"/>
</dbReference>
<gene>
    <name evidence="4" type="primary">yfcE</name>
    <name evidence="4" type="ORF">K6Y31_01450</name>
</gene>
<comment type="similarity">
    <text evidence="1 2">Belongs to the metallophosphoesterase superfamily. YfcE family.</text>
</comment>
<keyword evidence="2" id="KW-0479">Metal-binding</keyword>
<dbReference type="Gene3D" id="3.60.21.10">
    <property type="match status" value="1"/>
</dbReference>
<dbReference type="PANTHER" id="PTHR11124">
    <property type="entry name" value="VACUOLAR SORTING PROTEIN VPS29"/>
    <property type="match status" value="1"/>
</dbReference>